<accession>A0AB34JKU6</accession>
<evidence type="ECO:0000259" key="1">
    <source>
        <dbReference type="Pfam" id="PF02602"/>
    </source>
</evidence>
<comment type="caution">
    <text evidence="2">The sequence shown here is derived from an EMBL/GenBank/DDBJ whole genome shotgun (WGS) entry which is preliminary data.</text>
</comment>
<dbReference type="PANTHER" id="PTHR38020:SF1">
    <property type="entry name" value="UROPORPHYRINOGEN-III SYNTHASE"/>
    <property type="match status" value="1"/>
</dbReference>
<dbReference type="GO" id="GO:0033014">
    <property type="term" value="P:tetrapyrrole biosynthetic process"/>
    <property type="evidence" value="ECO:0007669"/>
    <property type="project" value="InterPro"/>
</dbReference>
<dbReference type="AlphaFoldDB" id="A0AB34JKU6"/>
<name>A0AB34JKU6_PRYPA</name>
<dbReference type="InterPro" id="IPR036108">
    <property type="entry name" value="4pyrrol_syn_uPrphyn_synt_sf"/>
</dbReference>
<keyword evidence="3" id="KW-1185">Reference proteome</keyword>
<organism evidence="2 3">
    <name type="scientific">Prymnesium parvum</name>
    <name type="common">Toxic golden alga</name>
    <dbReference type="NCBI Taxonomy" id="97485"/>
    <lineage>
        <taxon>Eukaryota</taxon>
        <taxon>Haptista</taxon>
        <taxon>Haptophyta</taxon>
        <taxon>Prymnesiophyceae</taxon>
        <taxon>Prymnesiales</taxon>
        <taxon>Prymnesiaceae</taxon>
        <taxon>Prymnesium</taxon>
    </lineage>
</organism>
<dbReference type="Gene3D" id="3.40.50.10090">
    <property type="match status" value="2"/>
</dbReference>
<gene>
    <name evidence="2" type="ORF">AB1Y20_021247</name>
</gene>
<sequence length="299" mass="30988">MAWLLSGCIALSSPFAQLRHSQLALADKRILITAPRVDAAPLVATLLEAGAHPLWCPTVRVEPLSDEEATDLDDALMRISEYDVLLLADRHALDAVAARGTALADGNKEVFTRMLRGAAVDVATAAALSNSVALGLGTPATVIPFDSSAEGMAHALALLRPNARVVLPTPHAAAPVPEVEALVAALESSGASVSQRPAYKLADVTRSALQSVEFGLLKGGGVDAVCVGSAQEVHGLCEALGSATGQELPFLAVMGKEAVHAAERAGLSVGAEVDPRTSSDLDPWTLALSEHFCANRLLF</sequence>
<evidence type="ECO:0000313" key="2">
    <source>
        <dbReference type="EMBL" id="KAL1521588.1"/>
    </source>
</evidence>
<feature type="domain" description="Tetrapyrrole biosynthesis uroporphyrinogen III synthase" evidence="1">
    <location>
        <begin position="42"/>
        <end position="269"/>
    </location>
</feature>
<evidence type="ECO:0000313" key="3">
    <source>
        <dbReference type="Proteomes" id="UP001515480"/>
    </source>
</evidence>
<dbReference type="GO" id="GO:0004852">
    <property type="term" value="F:uroporphyrinogen-III synthase activity"/>
    <property type="evidence" value="ECO:0007669"/>
    <property type="project" value="InterPro"/>
</dbReference>
<proteinExistence type="predicted"/>
<dbReference type="InterPro" id="IPR003754">
    <property type="entry name" value="4pyrrol_synth_uPrphyn_synth"/>
</dbReference>
<dbReference type="Proteomes" id="UP001515480">
    <property type="component" value="Unassembled WGS sequence"/>
</dbReference>
<protein>
    <recommendedName>
        <fullName evidence="1">Tetrapyrrole biosynthesis uroporphyrinogen III synthase domain-containing protein</fullName>
    </recommendedName>
</protein>
<dbReference type="PANTHER" id="PTHR38020">
    <property type="entry name" value="UROPORPHYRINOGEN-III SYNTHASE"/>
    <property type="match status" value="1"/>
</dbReference>
<dbReference type="Pfam" id="PF02602">
    <property type="entry name" value="HEM4"/>
    <property type="match status" value="1"/>
</dbReference>
<reference evidence="2 3" key="1">
    <citation type="journal article" date="2024" name="Science">
        <title>Giant polyketide synthase enzymes in the biosynthesis of giant marine polyether toxins.</title>
        <authorList>
            <person name="Fallon T.R."/>
            <person name="Shende V.V."/>
            <person name="Wierzbicki I.H."/>
            <person name="Pendleton A.L."/>
            <person name="Watervoot N.F."/>
            <person name="Auber R.P."/>
            <person name="Gonzalez D.J."/>
            <person name="Wisecaver J.H."/>
            <person name="Moore B.S."/>
        </authorList>
    </citation>
    <scope>NUCLEOTIDE SEQUENCE [LARGE SCALE GENOMIC DNA]</scope>
    <source>
        <strain evidence="2 3">12B1</strain>
    </source>
</reference>
<dbReference type="EMBL" id="JBGBPQ010000007">
    <property type="protein sequence ID" value="KAL1521588.1"/>
    <property type="molecule type" value="Genomic_DNA"/>
</dbReference>
<dbReference type="SUPFAM" id="SSF69618">
    <property type="entry name" value="HemD-like"/>
    <property type="match status" value="1"/>
</dbReference>